<evidence type="ECO:0000259" key="1">
    <source>
        <dbReference type="SMART" id="SM00471"/>
    </source>
</evidence>
<evidence type="ECO:0000313" key="2">
    <source>
        <dbReference type="EMBL" id="VTU09332.1"/>
    </source>
</evidence>
<proteinExistence type="predicted"/>
<dbReference type="Pfam" id="PF07515">
    <property type="entry name" value="TraI_2_C"/>
    <property type="match status" value="1"/>
</dbReference>
<dbReference type="InterPro" id="IPR011093">
    <property type="entry name" value="TraI_2_C"/>
</dbReference>
<dbReference type="InterPro" id="IPR003607">
    <property type="entry name" value="HD/PDEase_dom"/>
</dbReference>
<keyword evidence="3" id="KW-1185">Reference proteome</keyword>
<reference evidence="2 3" key="1">
    <citation type="submission" date="2019-05" db="EMBL/GenBank/DDBJ databases">
        <authorList>
            <consortium name="Pathogen Informatics"/>
        </authorList>
    </citation>
    <scope>NUCLEOTIDE SEQUENCE [LARGE SCALE GENOMIC DNA]</scope>
    <source>
        <strain evidence="2 3">NM319</strain>
    </source>
</reference>
<sequence length="677" mass="76255">MFKKILSKIRKTTIPTNQVTETATLTINEPSEFNTPQTHQELLNTPLRQKQLTTIWQNVSMSPALFDELYRHPIEKYAELVQLFPASESHHHSHLGGMLDHGLEVIAIATKLRQNYVLPPNAAPEEQAKQRDAWTATVIYAALIHDIGKITTDIEVIQKNEQRWFPWLGTLSQPYRFRYIQSRDYNLHPTLGSFFLSYLVPQKALTWLGDFPQAFAALMYFASGHADKAGILSEIIQKADQLSVTMALGGDIRKLSETPKVSFATQLQFALREVVSNYKLNATQTGSDGWLTEQGLWVMSKSTLDKIRATLTQQGISAPSSNGKLLDELQAHKLVQTTKENMAVWSAKVESYAGWNPQMTFTLLCISPILIWSDVNQRPPYFEGKVTIVDKHGNPIEAAIETNLSTPSINIENSESQETTDEHLLDNTSNTVDINIESVNEKMIETEITHSMSIDKDMTLTESSVVEDSAESMDLIGNILDLFPIQTNTVSAETVITTEPVIKQHLNTEPVINETAAIQITDPVNNDIQQKSYKTPSTEVTANNSSGANFISWLKQGISSGKLLMNRPNAMIHIVDDHLFLVTPNIFKSYAIEITGNTENSDWELVQKEFQKLELHKRQYIKEENDSRNIWMCSVMGQNKTSLLNGYLLPNVKEYIGSKLALNNHWLKLKGTKNDNK</sequence>
<evidence type="ECO:0000313" key="3">
    <source>
        <dbReference type="Proteomes" id="UP000308167"/>
    </source>
</evidence>
<accession>A0ABY6TN33</accession>
<keyword evidence="2" id="KW-0378">Hydrolase</keyword>
<dbReference type="Pfam" id="PF07514">
    <property type="entry name" value="TraI_2"/>
    <property type="match status" value="1"/>
</dbReference>
<dbReference type="SMART" id="SM00471">
    <property type="entry name" value="HDc"/>
    <property type="match status" value="1"/>
</dbReference>
<organism evidence="2 3">
    <name type="scientific">Actinobacillus porcinus</name>
    <dbReference type="NCBI Taxonomy" id="51048"/>
    <lineage>
        <taxon>Bacteria</taxon>
        <taxon>Pseudomonadati</taxon>
        <taxon>Pseudomonadota</taxon>
        <taxon>Gammaproteobacteria</taxon>
        <taxon>Pasteurellales</taxon>
        <taxon>Pasteurellaceae</taxon>
        <taxon>Actinobacillus</taxon>
    </lineage>
</organism>
<protein>
    <submittedName>
        <fullName evidence="2">Predicted HD-superfamily hydrolase</fullName>
    </submittedName>
</protein>
<dbReference type="GeneID" id="86156315"/>
<dbReference type="InterPro" id="IPR036390">
    <property type="entry name" value="WH_DNA-bd_sf"/>
</dbReference>
<comment type="caution">
    <text evidence="2">The sequence shown here is derived from an EMBL/GenBank/DDBJ whole genome shotgun (WGS) entry which is preliminary data.</text>
</comment>
<dbReference type="Gene3D" id="2.40.10.200">
    <property type="entry name" value="STY4665 C-terminal domain-like"/>
    <property type="match status" value="1"/>
</dbReference>
<dbReference type="NCBIfam" id="TIGR03760">
    <property type="entry name" value="ICE_TraI_Pfluor"/>
    <property type="match status" value="1"/>
</dbReference>
<dbReference type="RefSeq" id="WP_135710944.1">
    <property type="nucleotide sequence ID" value="NZ_CABFKI010000015.1"/>
</dbReference>
<dbReference type="GO" id="GO:0016787">
    <property type="term" value="F:hydrolase activity"/>
    <property type="evidence" value="ECO:0007669"/>
    <property type="project" value="UniProtKB-KW"/>
</dbReference>
<dbReference type="InterPro" id="IPR022391">
    <property type="entry name" value="ICE_relaxase_PFGI-1"/>
</dbReference>
<dbReference type="SUPFAM" id="SSF46785">
    <property type="entry name" value="Winged helix' DNA-binding domain"/>
    <property type="match status" value="1"/>
</dbReference>
<feature type="domain" description="HD/PDEase" evidence="1">
    <location>
        <begin position="94"/>
        <end position="254"/>
    </location>
</feature>
<dbReference type="SUPFAM" id="SSF109604">
    <property type="entry name" value="HD-domain/PDEase-like"/>
    <property type="match status" value="1"/>
</dbReference>
<gene>
    <name evidence="2" type="ORF">SAMEA1410922_01946</name>
</gene>
<dbReference type="Proteomes" id="UP000308167">
    <property type="component" value="Unassembled WGS sequence"/>
</dbReference>
<dbReference type="Gene3D" id="1.10.3210.40">
    <property type="match status" value="1"/>
</dbReference>
<dbReference type="EMBL" id="CABFKI010000015">
    <property type="protein sequence ID" value="VTU09332.1"/>
    <property type="molecule type" value="Genomic_DNA"/>
</dbReference>
<dbReference type="InterPro" id="IPR011119">
    <property type="entry name" value="Unchr_helicase_relaxase_TraI"/>
</dbReference>
<dbReference type="Gene3D" id="1.10.10.10">
    <property type="entry name" value="Winged helix-like DNA-binding domain superfamily/Winged helix DNA-binding domain"/>
    <property type="match status" value="1"/>
</dbReference>
<name>A0ABY6TN33_9PAST</name>
<dbReference type="InterPro" id="IPR036388">
    <property type="entry name" value="WH-like_DNA-bd_sf"/>
</dbReference>
<dbReference type="NCBIfam" id="NF041494">
    <property type="entry name" value="MobH"/>
    <property type="match status" value="1"/>
</dbReference>